<organism evidence="16 17">
    <name type="scientific">Aplysia californica</name>
    <name type="common">California sea hare</name>
    <dbReference type="NCBI Taxonomy" id="6500"/>
    <lineage>
        <taxon>Eukaryota</taxon>
        <taxon>Metazoa</taxon>
        <taxon>Spiralia</taxon>
        <taxon>Lophotrochozoa</taxon>
        <taxon>Mollusca</taxon>
        <taxon>Gastropoda</taxon>
        <taxon>Heterobranchia</taxon>
        <taxon>Euthyneura</taxon>
        <taxon>Tectipleura</taxon>
        <taxon>Aplysiida</taxon>
        <taxon>Aplysioidea</taxon>
        <taxon>Aplysiidae</taxon>
        <taxon>Aplysia</taxon>
    </lineage>
</organism>
<keyword evidence="9 12" id="KW-0333">Golgi apparatus</keyword>
<keyword evidence="6 12" id="KW-0812">Transmembrane</keyword>
<gene>
    <name evidence="17" type="primary">LOC101861443</name>
</gene>
<evidence type="ECO:0000256" key="11">
    <source>
        <dbReference type="ARBA" id="ARBA00023180"/>
    </source>
</evidence>
<evidence type="ECO:0000256" key="5">
    <source>
        <dbReference type="ARBA" id="ARBA00022679"/>
    </source>
</evidence>
<keyword evidence="5 12" id="KW-0808">Transferase</keyword>
<evidence type="ECO:0000256" key="4">
    <source>
        <dbReference type="ARBA" id="ARBA00022676"/>
    </source>
</evidence>
<evidence type="ECO:0000256" key="10">
    <source>
        <dbReference type="ARBA" id="ARBA00023136"/>
    </source>
</evidence>
<name>A0ABM0JS56_APLCA</name>
<dbReference type="SUPFAM" id="SSF53756">
    <property type="entry name" value="UDP-Glycosyltransferase/glycogen phosphorylase"/>
    <property type="match status" value="1"/>
</dbReference>
<feature type="domain" description="Fucosyltransferase N-terminal" evidence="15">
    <location>
        <begin position="166"/>
        <end position="252"/>
    </location>
</feature>
<evidence type="ECO:0000256" key="12">
    <source>
        <dbReference type="RuleBase" id="RU003832"/>
    </source>
</evidence>
<dbReference type="InterPro" id="IPR001503">
    <property type="entry name" value="Glyco_trans_10"/>
</dbReference>
<keyword evidence="8 12" id="KW-1133">Transmembrane helix</keyword>
<dbReference type="Gene3D" id="3.40.50.11660">
    <property type="entry name" value="Glycosyl transferase family 10, C-terminal domain"/>
    <property type="match status" value="1"/>
</dbReference>
<dbReference type="InterPro" id="IPR038577">
    <property type="entry name" value="GT10-like_C_sf"/>
</dbReference>
<comment type="pathway">
    <text evidence="2">Protein modification; protein glycosylation.</text>
</comment>
<evidence type="ECO:0000256" key="9">
    <source>
        <dbReference type="ARBA" id="ARBA00023034"/>
    </source>
</evidence>
<evidence type="ECO:0000313" key="16">
    <source>
        <dbReference type="Proteomes" id="UP000694888"/>
    </source>
</evidence>
<proteinExistence type="inferred from homology"/>
<evidence type="ECO:0000256" key="13">
    <source>
        <dbReference type="SAM" id="MobiDB-lite"/>
    </source>
</evidence>
<dbReference type="InterPro" id="IPR055270">
    <property type="entry name" value="Glyco_tran_10_C"/>
</dbReference>
<dbReference type="Pfam" id="PF17039">
    <property type="entry name" value="Glyco_tran_10_N"/>
    <property type="match status" value="1"/>
</dbReference>
<keyword evidence="16" id="KW-1185">Reference proteome</keyword>
<dbReference type="InterPro" id="IPR031481">
    <property type="entry name" value="Glyco_tran_10_N"/>
</dbReference>
<dbReference type="Pfam" id="PF00852">
    <property type="entry name" value="Glyco_transf_10"/>
    <property type="match status" value="1"/>
</dbReference>
<evidence type="ECO:0000259" key="14">
    <source>
        <dbReference type="Pfam" id="PF00852"/>
    </source>
</evidence>
<dbReference type="EC" id="2.4.1.-" evidence="12"/>
<dbReference type="PANTHER" id="PTHR48438:SF1">
    <property type="entry name" value="ALPHA-(1,3)-FUCOSYLTRANSFERASE C-RELATED"/>
    <property type="match status" value="1"/>
</dbReference>
<evidence type="ECO:0000256" key="6">
    <source>
        <dbReference type="ARBA" id="ARBA00022692"/>
    </source>
</evidence>
<feature type="domain" description="Fucosyltransferase C-terminal" evidence="14">
    <location>
        <begin position="270"/>
        <end position="448"/>
    </location>
</feature>
<feature type="transmembrane region" description="Helical" evidence="12">
    <location>
        <begin position="37"/>
        <end position="59"/>
    </location>
</feature>
<reference evidence="17" key="1">
    <citation type="submission" date="2025-08" db="UniProtKB">
        <authorList>
            <consortium name="RefSeq"/>
        </authorList>
    </citation>
    <scope>IDENTIFICATION</scope>
</reference>
<dbReference type="RefSeq" id="XP_005100288.2">
    <property type="nucleotide sequence ID" value="XM_005100231.2"/>
</dbReference>
<keyword evidence="10 12" id="KW-0472">Membrane</keyword>
<dbReference type="Proteomes" id="UP000694888">
    <property type="component" value="Unplaced"/>
</dbReference>
<evidence type="ECO:0000256" key="8">
    <source>
        <dbReference type="ARBA" id="ARBA00022989"/>
    </source>
</evidence>
<sequence length="461" mass="52486">MKHTVAGKDSYTYVAVAGTPTSSLCMMRSRLSRMPKLLVLVTCLGLWVLLSLVAFGGLLGRHLSFWQQSDQLEDKKRLLGVPGSPYSYAKAEIFMDFPSVGKKAGEEKLPNLGPLREILDDEEDISQSRNSKEEEMESQDSVRVRAARRNSVPKMIDFNPRFGAEKRFTFSKCERKCAMTSHVDEADVVMFNAVWVRNTTLPTRRPGQLWVLYTREPPTHKGLVGLKRPSLTNQFNWTYTVLSDSTFQVLYGKLQERSPPAKNYESIYNAKEHEAAWFVGHCPTHSRREDYVKRMGSKVSVHIFGECGNMTCGSRGYDMGGSKEKCLGMLSNKYKFYLAFENSLCRDYVTEKFFNLYNNVNVIPVVRGGADYDSLFPVGTFINAAHFDSPELLGKYLRELGRDKEKYLAILKRKDRYRALSGGDFQCDLCEAAYTHTPKSIYKNIGQWMSPLKNCQRPTDL</sequence>
<evidence type="ECO:0000256" key="1">
    <source>
        <dbReference type="ARBA" id="ARBA00004323"/>
    </source>
</evidence>
<feature type="region of interest" description="Disordered" evidence="13">
    <location>
        <begin position="123"/>
        <end position="144"/>
    </location>
</feature>
<evidence type="ECO:0000256" key="7">
    <source>
        <dbReference type="ARBA" id="ARBA00022968"/>
    </source>
</evidence>
<comment type="similarity">
    <text evidence="3 12">Belongs to the glycosyltransferase 10 family.</text>
</comment>
<protein>
    <recommendedName>
        <fullName evidence="12">Fucosyltransferase</fullName>
        <ecNumber evidence="12">2.4.1.-</ecNumber>
    </recommendedName>
</protein>
<keyword evidence="11" id="KW-0325">Glycoprotein</keyword>
<comment type="subcellular location">
    <subcellularLocation>
        <location evidence="1">Golgi apparatus membrane</location>
        <topology evidence="1">Single-pass type II membrane protein</topology>
    </subcellularLocation>
    <subcellularLocation>
        <location evidence="12">Golgi apparatus</location>
        <location evidence="12">Golgi stack membrane</location>
        <topology evidence="12">Single-pass type II membrane protein</topology>
    </subcellularLocation>
</comment>
<dbReference type="PANTHER" id="PTHR48438">
    <property type="entry name" value="ALPHA-(1,3)-FUCOSYLTRANSFERASE C-RELATED"/>
    <property type="match status" value="1"/>
</dbReference>
<evidence type="ECO:0000256" key="2">
    <source>
        <dbReference type="ARBA" id="ARBA00004922"/>
    </source>
</evidence>
<keyword evidence="7" id="KW-0735">Signal-anchor</keyword>
<dbReference type="GeneID" id="101861443"/>
<accession>A0ABM0JS56</accession>
<evidence type="ECO:0000313" key="17">
    <source>
        <dbReference type="RefSeq" id="XP_005100288.2"/>
    </source>
</evidence>
<evidence type="ECO:0000256" key="3">
    <source>
        <dbReference type="ARBA" id="ARBA00008919"/>
    </source>
</evidence>
<evidence type="ECO:0000259" key="15">
    <source>
        <dbReference type="Pfam" id="PF17039"/>
    </source>
</evidence>
<keyword evidence="4 12" id="KW-0328">Glycosyltransferase</keyword>